<keyword evidence="3" id="KW-1185">Reference proteome</keyword>
<keyword evidence="1" id="KW-0732">Signal</keyword>
<feature type="signal peptide" evidence="1">
    <location>
        <begin position="1"/>
        <end position="24"/>
    </location>
</feature>
<dbReference type="EMBL" id="CP017634">
    <property type="protein sequence ID" value="ATW25630.1"/>
    <property type="molecule type" value="Genomic_DNA"/>
</dbReference>
<dbReference type="Proteomes" id="UP000323521">
    <property type="component" value="Chromosome"/>
</dbReference>
<sequence length="577" mass="64307">MKRILATITTAILLVGLFSTAAMAAPLTKGNLTVIDKDNFEAQTIEYFKSHNSTIYKDCPQYVTNRTLQSDGTMNYKVDWNIVSHPDMGDDVTHEIVGRGAYITVDNIIRETIKIGGAYSVKDYSAKTGMTKEYITRESGTMLFSKGPVTVTFYGGDVNYLYPLQRNYGNTRSIDKIFGYEIARGSLLYSTSSIERGSKASEEILLEFSDVEDGPHTTTTKVLSEPGMYSIYLQLVDVSAGLSAGPGITLCILDGTEDMNDNIQETVTAIPSTAKVSVNGKAFNVPAYNVNNSNFLKARDIAYILNGTSKQFDVVYSERKFENKVISSNVYLKEFTPYESVGGEMTPLKAGNKTASLTAQTFTSTYTGGMNPLVYSIDGANYLMLRDVGRIIDFSVTYDNATGTVLIDTNKGYDGTAKVISKDAVQADYKVYSVTSSGNHETYTVNGERYWRLRDFAGFNGFPYFGYVHDTDNNTLTIDKKYRILEAPLGIKLDNSPEWATPVSPLVIKGDSQFTLSGYEIRKELYFTIPDIQKIYNFYIEWIADDRYQDGGFYFIDYYPEDGIDRPLFWGTFPGAQ</sequence>
<evidence type="ECO:0000313" key="2">
    <source>
        <dbReference type="EMBL" id="ATW25630.1"/>
    </source>
</evidence>
<evidence type="ECO:0000256" key="1">
    <source>
        <dbReference type="SAM" id="SignalP"/>
    </source>
</evidence>
<reference evidence="2 3" key="1">
    <citation type="submission" date="2016-10" db="EMBL/GenBank/DDBJ databases">
        <title>Complete Genome Sequence of Peptococcaceae strain DCMF.</title>
        <authorList>
            <person name="Edwards R.J."/>
            <person name="Holland S.I."/>
            <person name="Deshpande N.P."/>
            <person name="Wong Y.K."/>
            <person name="Ertan H."/>
            <person name="Manefield M."/>
            <person name="Russell T.L."/>
            <person name="Lee M.J."/>
        </authorList>
    </citation>
    <scope>NUCLEOTIDE SEQUENCE [LARGE SCALE GENOMIC DNA]</scope>
    <source>
        <strain evidence="2 3">DCMF</strain>
    </source>
</reference>
<protein>
    <submittedName>
        <fullName evidence="2">Uncharacterized protein</fullName>
    </submittedName>
</protein>
<feature type="chain" id="PRO_5018206336" evidence="1">
    <location>
        <begin position="25"/>
        <end position="577"/>
    </location>
</feature>
<dbReference type="AlphaFoldDB" id="A0A3G1KT77"/>
<organism evidence="2 3">
    <name type="scientific">Formimonas warabiya</name>
    <dbReference type="NCBI Taxonomy" id="1761012"/>
    <lineage>
        <taxon>Bacteria</taxon>
        <taxon>Bacillati</taxon>
        <taxon>Bacillota</taxon>
        <taxon>Clostridia</taxon>
        <taxon>Eubacteriales</taxon>
        <taxon>Peptococcaceae</taxon>
        <taxon>Candidatus Formimonas</taxon>
    </lineage>
</organism>
<gene>
    <name evidence="2" type="ORF">DCMF_13440</name>
</gene>
<name>A0A3G1KT77_FORW1</name>
<dbReference type="RefSeq" id="WP_148134887.1">
    <property type="nucleotide sequence ID" value="NZ_CP017634.1"/>
</dbReference>
<accession>A0A3G1KT77</accession>
<proteinExistence type="predicted"/>
<dbReference type="OrthoDB" id="1864213at2"/>
<evidence type="ECO:0000313" key="3">
    <source>
        <dbReference type="Proteomes" id="UP000323521"/>
    </source>
</evidence>
<dbReference type="KEGG" id="fwa:DCMF_13440"/>